<dbReference type="InterPro" id="IPR049883">
    <property type="entry name" value="NOTCH1_EGF-like"/>
</dbReference>
<evidence type="ECO:0000259" key="13">
    <source>
        <dbReference type="SMART" id="SM00179"/>
    </source>
</evidence>
<evidence type="ECO:0000256" key="4">
    <source>
        <dbReference type="ARBA" id="ARBA00022692"/>
    </source>
</evidence>
<comment type="caution">
    <text evidence="14">The sequence shown here is derived from an EMBL/GenBank/DDBJ whole genome shotgun (WGS) entry which is preliminary data.</text>
</comment>
<dbReference type="CDD" id="cd00054">
    <property type="entry name" value="EGF_CA"/>
    <property type="match status" value="1"/>
</dbReference>
<accession>A0AA40I4E3</accession>
<dbReference type="AlphaFoldDB" id="A0AA40I4E3"/>
<dbReference type="SMART" id="SM00179">
    <property type="entry name" value="EGF_CA"/>
    <property type="match status" value="1"/>
</dbReference>
<evidence type="ECO:0000256" key="9">
    <source>
        <dbReference type="ARBA" id="ARBA00023136"/>
    </source>
</evidence>
<evidence type="ECO:0000313" key="14">
    <source>
        <dbReference type="EMBL" id="KAK1342817.1"/>
    </source>
</evidence>
<evidence type="ECO:0000256" key="5">
    <source>
        <dbReference type="ARBA" id="ARBA00022729"/>
    </source>
</evidence>
<dbReference type="FunFam" id="2.10.25.10:FF:000750">
    <property type="entry name" value="Putative adhesion G protein-coupled receptor E4P"/>
    <property type="match status" value="1"/>
</dbReference>
<name>A0AA40I4E3_CNENI</name>
<evidence type="ECO:0000256" key="2">
    <source>
        <dbReference type="ARBA" id="ARBA00022475"/>
    </source>
</evidence>
<evidence type="ECO:0000256" key="7">
    <source>
        <dbReference type="ARBA" id="ARBA00022837"/>
    </source>
</evidence>
<dbReference type="GO" id="GO:0005886">
    <property type="term" value="C:plasma membrane"/>
    <property type="evidence" value="ECO:0007669"/>
    <property type="project" value="UniProtKB-SubCell"/>
</dbReference>
<evidence type="ECO:0000256" key="6">
    <source>
        <dbReference type="ARBA" id="ARBA00022737"/>
    </source>
</evidence>
<evidence type="ECO:0000313" key="15">
    <source>
        <dbReference type="Proteomes" id="UP001177744"/>
    </source>
</evidence>
<comment type="subcellular location">
    <subcellularLocation>
        <location evidence="1">Cell membrane</location>
        <topology evidence="1">Multi-pass membrane protein</topology>
    </subcellularLocation>
</comment>
<sequence>MSNETPNSPRPQPSRAPEHPPTELSPSLSTLGLSVLLTLSGSEVENSGGESDLVFSAASCHTCPDNASCSNRTHCACKDGYQSRSGRRYFTGFYEICEDIDECKTGLAKCKQKSYCRNEIGSYYCSCVPNLPIFNWVARFTKLNYADCYGKNLQCSPT</sequence>
<gene>
    <name evidence="14" type="ORF">QTO34_015584</name>
</gene>
<keyword evidence="8" id="KW-1133">Transmembrane helix</keyword>
<keyword evidence="4" id="KW-0812">Transmembrane</keyword>
<evidence type="ECO:0000256" key="10">
    <source>
        <dbReference type="ARBA" id="ARBA00023157"/>
    </source>
</evidence>
<dbReference type="InterPro" id="IPR001881">
    <property type="entry name" value="EGF-like_Ca-bd_dom"/>
</dbReference>
<dbReference type="EMBL" id="JAULJE010000005">
    <property type="protein sequence ID" value="KAK1342817.1"/>
    <property type="molecule type" value="Genomic_DNA"/>
</dbReference>
<keyword evidence="2" id="KW-1003">Cell membrane</keyword>
<keyword evidence="7" id="KW-0106">Calcium</keyword>
<evidence type="ECO:0000256" key="1">
    <source>
        <dbReference type="ARBA" id="ARBA00004651"/>
    </source>
</evidence>
<dbReference type="GO" id="GO:0005509">
    <property type="term" value="F:calcium ion binding"/>
    <property type="evidence" value="ECO:0007669"/>
    <property type="project" value="InterPro"/>
</dbReference>
<dbReference type="Proteomes" id="UP001177744">
    <property type="component" value="Unassembled WGS sequence"/>
</dbReference>
<evidence type="ECO:0000256" key="8">
    <source>
        <dbReference type="ARBA" id="ARBA00022989"/>
    </source>
</evidence>
<dbReference type="Pfam" id="PF07645">
    <property type="entry name" value="EGF_CA"/>
    <property type="match status" value="1"/>
</dbReference>
<keyword evidence="10" id="KW-1015">Disulfide bond</keyword>
<dbReference type="Gene3D" id="2.10.25.10">
    <property type="entry name" value="Laminin"/>
    <property type="match status" value="2"/>
</dbReference>
<feature type="domain" description="EGF-like calcium-binding" evidence="13">
    <location>
        <begin position="99"/>
        <end position="137"/>
    </location>
</feature>
<reference evidence="14" key="1">
    <citation type="submission" date="2023-06" db="EMBL/GenBank/DDBJ databases">
        <title>Reference genome for the Northern bat (Eptesicus nilssonii), a most northern bat species.</title>
        <authorList>
            <person name="Laine V.N."/>
            <person name="Pulliainen A.T."/>
            <person name="Lilley T.M."/>
        </authorList>
    </citation>
    <scope>NUCLEOTIDE SEQUENCE</scope>
    <source>
        <strain evidence="14">BLF_Eptnil</strain>
        <tissue evidence="14">Kidney</tissue>
    </source>
</reference>
<evidence type="ECO:0000256" key="11">
    <source>
        <dbReference type="ARBA" id="ARBA00023180"/>
    </source>
</evidence>
<proteinExistence type="predicted"/>
<evidence type="ECO:0000256" key="12">
    <source>
        <dbReference type="SAM" id="MobiDB-lite"/>
    </source>
</evidence>
<protein>
    <recommendedName>
        <fullName evidence="13">EGF-like calcium-binding domain-containing protein</fullName>
    </recommendedName>
</protein>
<keyword evidence="11" id="KW-0325">Glycoprotein</keyword>
<dbReference type="SUPFAM" id="SSF57196">
    <property type="entry name" value="EGF/Laminin"/>
    <property type="match status" value="1"/>
</dbReference>
<keyword evidence="6" id="KW-0677">Repeat</keyword>
<keyword evidence="3" id="KW-0245">EGF-like domain</keyword>
<feature type="region of interest" description="Disordered" evidence="12">
    <location>
        <begin position="1"/>
        <end position="27"/>
    </location>
</feature>
<dbReference type="FunFam" id="2.10.25.10:FF:000177">
    <property type="entry name" value="Adhesion G protein-coupled receptor E2"/>
    <property type="match status" value="1"/>
</dbReference>
<dbReference type="PROSITE" id="PS01187">
    <property type="entry name" value="EGF_CA"/>
    <property type="match status" value="1"/>
</dbReference>
<keyword evidence="5" id="KW-0732">Signal</keyword>
<dbReference type="InterPro" id="IPR018097">
    <property type="entry name" value="EGF_Ca-bd_CS"/>
</dbReference>
<organism evidence="14 15">
    <name type="scientific">Cnephaeus nilssonii</name>
    <name type="common">Northern bat</name>
    <name type="synonym">Eptesicus nilssonii</name>
    <dbReference type="NCBI Taxonomy" id="3371016"/>
    <lineage>
        <taxon>Eukaryota</taxon>
        <taxon>Metazoa</taxon>
        <taxon>Chordata</taxon>
        <taxon>Craniata</taxon>
        <taxon>Vertebrata</taxon>
        <taxon>Euteleostomi</taxon>
        <taxon>Mammalia</taxon>
        <taxon>Eutheria</taxon>
        <taxon>Laurasiatheria</taxon>
        <taxon>Chiroptera</taxon>
        <taxon>Yangochiroptera</taxon>
        <taxon>Vespertilionidae</taxon>
        <taxon>Cnephaeus</taxon>
    </lineage>
</organism>
<evidence type="ECO:0000256" key="3">
    <source>
        <dbReference type="ARBA" id="ARBA00022536"/>
    </source>
</evidence>
<keyword evidence="15" id="KW-1185">Reference proteome</keyword>
<keyword evidence="9" id="KW-0472">Membrane</keyword>